<evidence type="ECO:0000313" key="2">
    <source>
        <dbReference type="EMBL" id="SFH52844.1"/>
    </source>
</evidence>
<feature type="transmembrane region" description="Helical" evidence="1">
    <location>
        <begin position="389"/>
        <end position="410"/>
    </location>
</feature>
<feature type="transmembrane region" description="Helical" evidence="1">
    <location>
        <begin position="281"/>
        <end position="300"/>
    </location>
</feature>
<evidence type="ECO:0000313" key="3">
    <source>
        <dbReference type="EMBL" id="TFB88009.1"/>
    </source>
</evidence>
<feature type="transmembrane region" description="Helical" evidence="1">
    <location>
        <begin position="114"/>
        <end position="136"/>
    </location>
</feature>
<feature type="transmembrane region" description="Helical" evidence="1">
    <location>
        <begin position="213"/>
        <end position="236"/>
    </location>
</feature>
<feature type="transmembrane region" description="Helical" evidence="1">
    <location>
        <begin position="346"/>
        <end position="369"/>
    </location>
</feature>
<sequence>MNRITTALLAALEALLVVAIGIGIAMVPLTILWAAHFGLSVEWFVFWRAAADIWLLGNGVDLTVQLGPDVAAALGLAGADTPFLVTVVPLGFAMLSVLMGMHTGRRAAETPHRWTGVGVAVGTYAVLAALVTLSAVSETVTPNQLQGLLLPTLIYAVGVVVGAELGRRQTVEVAERLDPVSRRIRSWYRKLPHTTRIVIAGSLRGGTAAAAGVLIVSAATVAVLIALNYATIIGLYEAVQAGVFGGATITLAQLALIPNLVIWAAAWFIGPGIAMGVGTSVSPIGTVVGTLPGLPIFGALPQGTPAYGFIGLLVPVLIGFAFAVVTRQRLALPDVPERRVAERSAIEHILTGLGMGVVAGALLGLLSWWSAGAMGPGRLVEVGPNPLLVGALAAAEIGVAAALGMLAGRVRVPSGLPVKR</sequence>
<proteinExistence type="predicted"/>
<dbReference type="Pfam" id="PF19877">
    <property type="entry name" value="DUF6350"/>
    <property type="match status" value="1"/>
</dbReference>
<accession>A0A1I3AS47</accession>
<gene>
    <name evidence="3" type="ORF">E3O11_02730</name>
    <name evidence="2" type="ORF">SAMN05216274_10787</name>
</gene>
<feature type="transmembrane region" description="Helical" evidence="1">
    <location>
        <begin position="83"/>
        <end position="102"/>
    </location>
</feature>
<organism evidence="3 5">
    <name type="scientific">Cryobacterium levicorallinum</name>
    <dbReference type="NCBI Taxonomy" id="995038"/>
    <lineage>
        <taxon>Bacteria</taxon>
        <taxon>Bacillati</taxon>
        <taxon>Actinomycetota</taxon>
        <taxon>Actinomycetes</taxon>
        <taxon>Micrococcales</taxon>
        <taxon>Microbacteriaceae</taxon>
        <taxon>Cryobacterium</taxon>
    </lineage>
</organism>
<evidence type="ECO:0000313" key="5">
    <source>
        <dbReference type="Proteomes" id="UP000297963"/>
    </source>
</evidence>
<dbReference type="Proteomes" id="UP000297963">
    <property type="component" value="Unassembled WGS sequence"/>
</dbReference>
<feature type="transmembrane region" description="Helical" evidence="1">
    <location>
        <begin position="148"/>
        <end position="166"/>
    </location>
</feature>
<name>A0A1I3AS47_9MICO</name>
<dbReference type="RefSeq" id="WP_092449601.1">
    <property type="nucleotide sequence ID" value="NZ_BKAC01000006.1"/>
</dbReference>
<comment type="caution">
    <text evidence="3">The sequence shown here is derived from an EMBL/GenBank/DDBJ whole genome shotgun (WGS) entry which is preliminary data.</text>
</comment>
<keyword evidence="1" id="KW-1133">Transmembrane helix</keyword>
<reference evidence="3 5" key="2">
    <citation type="submission" date="2019-03" db="EMBL/GenBank/DDBJ databases">
        <title>Genomics of glacier-inhabiting Cryobacterium strains.</title>
        <authorList>
            <person name="Liu Q."/>
            <person name="Xin Y.-H."/>
        </authorList>
    </citation>
    <scope>NUCLEOTIDE SEQUENCE [LARGE SCALE GENOMIC DNA]</scope>
    <source>
        <strain evidence="3 5">Hh34</strain>
    </source>
</reference>
<feature type="transmembrane region" description="Helical" evidence="1">
    <location>
        <begin position="306"/>
        <end position="325"/>
    </location>
</feature>
<dbReference type="STRING" id="995038.SAMN05216274_10787"/>
<protein>
    <submittedName>
        <fullName evidence="3">Uncharacterized protein</fullName>
    </submittedName>
</protein>
<reference evidence="2 4" key="1">
    <citation type="submission" date="2016-10" db="EMBL/GenBank/DDBJ databases">
        <authorList>
            <person name="Varghese N."/>
            <person name="Submissions S."/>
        </authorList>
    </citation>
    <scope>NUCLEOTIDE SEQUENCE [LARGE SCALE GENOMIC DNA]</scope>
    <source>
        <strain evidence="2 4">GMCC 1.11211</strain>
    </source>
</reference>
<dbReference type="EMBL" id="FOPW01000007">
    <property type="protein sequence ID" value="SFH52844.1"/>
    <property type="molecule type" value="Genomic_DNA"/>
</dbReference>
<feature type="transmembrane region" description="Helical" evidence="1">
    <location>
        <begin position="7"/>
        <end position="35"/>
    </location>
</feature>
<evidence type="ECO:0000313" key="4">
    <source>
        <dbReference type="Proteomes" id="UP000199681"/>
    </source>
</evidence>
<evidence type="ECO:0000256" key="1">
    <source>
        <dbReference type="SAM" id="Phobius"/>
    </source>
</evidence>
<dbReference type="EMBL" id="SOFE01000004">
    <property type="protein sequence ID" value="TFB88009.1"/>
    <property type="molecule type" value="Genomic_DNA"/>
</dbReference>
<keyword evidence="1" id="KW-0812">Transmembrane</keyword>
<feature type="transmembrane region" description="Helical" evidence="1">
    <location>
        <begin position="242"/>
        <end position="269"/>
    </location>
</feature>
<dbReference type="Proteomes" id="UP000199681">
    <property type="component" value="Unassembled WGS sequence"/>
</dbReference>
<keyword evidence="4" id="KW-1185">Reference proteome</keyword>
<dbReference type="InterPro" id="IPR045931">
    <property type="entry name" value="DUF6350"/>
</dbReference>
<dbReference type="AlphaFoldDB" id="A0A1I3AS47"/>
<keyword evidence="1" id="KW-0472">Membrane</keyword>